<accession>X0U5L0</accession>
<evidence type="ECO:0000256" key="2">
    <source>
        <dbReference type="ARBA" id="ARBA00022448"/>
    </source>
</evidence>
<dbReference type="GO" id="GO:0005506">
    <property type="term" value="F:iron ion binding"/>
    <property type="evidence" value="ECO:0007669"/>
    <property type="project" value="InterPro"/>
</dbReference>
<organism evidence="7">
    <name type="scientific">marine sediment metagenome</name>
    <dbReference type="NCBI Taxonomy" id="412755"/>
    <lineage>
        <taxon>unclassified sequences</taxon>
        <taxon>metagenomes</taxon>
        <taxon>ecological metagenomes</taxon>
    </lineage>
</organism>
<protein>
    <recommendedName>
        <fullName evidence="6">Desulfoferrodoxin ferrous iron-binding domain-containing protein</fullName>
    </recommendedName>
</protein>
<dbReference type="SUPFAM" id="SSF49367">
    <property type="entry name" value="Superoxide reductase-like"/>
    <property type="match status" value="1"/>
</dbReference>
<dbReference type="AlphaFoldDB" id="X0U5L0"/>
<evidence type="ECO:0000256" key="5">
    <source>
        <dbReference type="ARBA" id="ARBA00023004"/>
    </source>
</evidence>
<dbReference type="InterPro" id="IPR002742">
    <property type="entry name" value="Desulfoferrodoxin_Fe-bd_dom"/>
</dbReference>
<sequence length="99" mass="11177">SELEKKHIPVITIIKKCGLIPEGCQDVHVKMGQIQHPMEEKHYISHIDFYIDSEFISRVILTPKNLNPAAALHLKATAGKLSVIELCNLHGAWIKEENL</sequence>
<keyword evidence="3" id="KW-0479">Metal-binding</keyword>
<feature type="domain" description="Desulfoferrodoxin ferrous iron-binding" evidence="6">
    <location>
        <begin position="3"/>
        <end position="94"/>
    </location>
</feature>
<dbReference type="Gene3D" id="2.60.40.730">
    <property type="entry name" value="SOR catalytic domain"/>
    <property type="match status" value="1"/>
</dbReference>
<dbReference type="PANTHER" id="PTHR36541:SF1">
    <property type="entry name" value="SUPEROXIDE REDUCTASE-RELATED"/>
    <property type="match status" value="1"/>
</dbReference>
<evidence type="ECO:0000256" key="4">
    <source>
        <dbReference type="ARBA" id="ARBA00022982"/>
    </source>
</evidence>
<dbReference type="PANTHER" id="PTHR36541">
    <property type="entry name" value="SUPEROXIDE REDUCTASE-RELATED"/>
    <property type="match status" value="1"/>
</dbReference>
<feature type="non-terminal residue" evidence="7">
    <location>
        <position position="1"/>
    </location>
</feature>
<evidence type="ECO:0000313" key="7">
    <source>
        <dbReference type="EMBL" id="GAF95657.1"/>
    </source>
</evidence>
<dbReference type="InterPro" id="IPR051233">
    <property type="entry name" value="Desulfoferrodoxin_SOR"/>
</dbReference>
<proteinExistence type="inferred from homology"/>
<comment type="similarity">
    <text evidence="1">Belongs to the desulfoferrodoxin family.</text>
</comment>
<comment type="caution">
    <text evidence="7">The sequence shown here is derived from an EMBL/GenBank/DDBJ whole genome shotgun (WGS) entry which is preliminary data.</text>
</comment>
<gene>
    <name evidence="7" type="ORF">S01H1_26248</name>
</gene>
<dbReference type="InterPro" id="IPR036073">
    <property type="entry name" value="Desulfoferrodoxin_Fe-bd_dom_sf"/>
</dbReference>
<name>X0U5L0_9ZZZZ</name>
<evidence type="ECO:0000256" key="1">
    <source>
        <dbReference type="ARBA" id="ARBA00005941"/>
    </source>
</evidence>
<reference evidence="7" key="1">
    <citation type="journal article" date="2014" name="Front. Microbiol.">
        <title>High frequency of phylogenetically diverse reductive dehalogenase-homologous genes in deep subseafloor sedimentary metagenomes.</title>
        <authorList>
            <person name="Kawai M."/>
            <person name="Futagami T."/>
            <person name="Toyoda A."/>
            <person name="Takaki Y."/>
            <person name="Nishi S."/>
            <person name="Hori S."/>
            <person name="Arai W."/>
            <person name="Tsubouchi T."/>
            <person name="Morono Y."/>
            <person name="Uchiyama I."/>
            <person name="Ito T."/>
            <person name="Fujiyama A."/>
            <person name="Inagaki F."/>
            <person name="Takami H."/>
        </authorList>
    </citation>
    <scope>NUCLEOTIDE SEQUENCE</scope>
    <source>
        <strain evidence="7">Expedition CK06-06</strain>
    </source>
</reference>
<evidence type="ECO:0000256" key="3">
    <source>
        <dbReference type="ARBA" id="ARBA00022723"/>
    </source>
</evidence>
<keyword evidence="4" id="KW-0249">Electron transport</keyword>
<evidence type="ECO:0000259" key="6">
    <source>
        <dbReference type="Pfam" id="PF01880"/>
    </source>
</evidence>
<keyword evidence="2" id="KW-0813">Transport</keyword>
<dbReference type="EMBL" id="BARS01015902">
    <property type="protein sequence ID" value="GAF95657.1"/>
    <property type="molecule type" value="Genomic_DNA"/>
</dbReference>
<dbReference type="Pfam" id="PF01880">
    <property type="entry name" value="Desulfoferrodox"/>
    <property type="match status" value="1"/>
</dbReference>
<dbReference type="GO" id="GO:0016491">
    <property type="term" value="F:oxidoreductase activity"/>
    <property type="evidence" value="ECO:0007669"/>
    <property type="project" value="InterPro"/>
</dbReference>
<keyword evidence="5" id="KW-0408">Iron</keyword>